<organism evidence="2 3">
    <name type="scientific">Hypsibius exemplaris</name>
    <name type="common">Freshwater tardigrade</name>
    <dbReference type="NCBI Taxonomy" id="2072580"/>
    <lineage>
        <taxon>Eukaryota</taxon>
        <taxon>Metazoa</taxon>
        <taxon>Ecdysozoa</taxon>
        <taxon>Tardigrada</taxon>
        <taxon>Eutardigrada</taxon>
        <taxon>Parachela</taxon>
        <taxon>Hypsibioidea</taxon>
        <taxon>Hypsibiidae</taxon>
        <taxon>Hypsibius</taxon>
    </lineage>
</organism>
<protein>
    <submittedName>
        <fullName evidence="2">Uncharacterized protein</fullName>
    </submittedName>
</protein>
<name>A0A9X6NF03_HYPEX</name>
<sequence length="160" mass="17107">MDTAASHINGAPLLPDHPPPMTPAHLHRLVGSAGGHHHLPHKGRDAISLSEDPLLDPAAAANGPFACILPSRKYDGDYAGERVEWLEDGTTVRTPDSPEIHLKGPVREGRFIPQMQREYIERHLLGEMRDVTADGLAAAVEPSSAGTYNGGHGQHEATGV</sequence>
<proteinExistence type="predicted"/>
<dbReference type="EMBL" id="MTYJ01000287">
    <property type="protein sequence ID" value="OWA52802.1"/>
    <property type="molecule type" value="Genomic_DNA"/>
</dbReference>
<evidence type="ECO:0000313" key="2">
    <source>
        <dbReference type="EMBL" id="OWA52802.1"/>
    </source>
</evidence>
<evidence type="ECO:0000256" key="1">
    <source>
        <dbReference type="SAM" id="MobiDB-lite"/>
    </source>
</evidence>
<feature type="region of interest" description="Disordered" evidence="1">
    <location>
        <begin position="1"/>
        <end position="22"/>
    </location>
</feature>
<dbReference type="Proteomes" id="UP000192578">
    <property type="component" value="Unassembled WGS sequence"/>
</dbReference>
<keyword evidence="3" id="KW-1185">Reference proteome</keyword>
<reference evidence="3" key="1">
    <citation type="submission" date="2017-01" db="EMBL/GenBank/DDBJ databases">
        <title>Comparative genomics of anhydrobiosis in the tardigrade Hypsibius dujardini.</title>
        <authorList>
            <person name="Yoshida Y."/>
            <person name="Koutsovoulos G."/>
            <person name="Laetsch D."/>
            <person name="Stevens L."/>
            <person name="Kumar S."/>
            <person name="Horikawa D."/>
            <person name="Ishino K."/>
            <person name="Komine S."/>
            <person name="Tomita M."/>
            <person name="Blaxter M."/>
            <person name="Arakawa K."/>
        </authorList>
    </citation>
    <scope>NUCLEOTIDE SEQUENCE [LARGE SCALE GENOMIC DNA]</scope>
    <source>
        <strain evidence="3">Z151</strain>
    </source>
</reference>
<gene>
    <name evidence="2" type="ORF">BV898_17245</name>
</gene>
<comment type="caution">
    <text evidence="2">The sequence shown here is derived from an EMBL/GenBank/DDBJ whole genome shotgun (WGS) entry which is preliminary data.</text>
</comment>
<dbReference type="OrthoDB" id="10577477at2759"/>
<evidence type="ECO:0000313" key="3">
    <source>
        <dbReference type="Proteomes" id="UP000192578"/>
    </source>
</evidence>
<accession>A0A9X6NF03</accession>
<dbReference type="AlphaFoldDB" id="A0A9X6NF03"/>